<dbReference type="GO" id="GO:0016477">
    <property type="term" value="P:cell migration"/>
    <property type="evidence" value="ECO:0007669"/>
    <property type="project" value="TreeGrafter"/>
</dbReference>
<dbReference type="Pfam" id="PF00028">
    <property type="entry name" value="Cadherin"/>
    <property type="match status" value="6"/>
</dbReference>
<feature type="domain" description="Cadherin" evidence="10">
    <location>
        <begin position="140"/>
        <end position="243"/>
    </location>
</feature>
<keyword evidence="2" id="KW-0245">EGF-like domain</keyword>
<evidence type="ECO:0000256" key="4">
    <source>
        <dbReference type="ARBA" id="ARBA00022729"/>
    </source>
</evidence>
<dbReference type="GO" id="GO:0044331">
    <property type="term" value="P:cell-cell adhesion mediated by cadherin"/>
    <property type="evidence" value="ECO:0007669"/>
    <property type="project" value="TreeGrafter"/>
</dbReference>
<feature type="domain" description="Cadherin" evidence="10">
    <location>
        <begin position="756"/>
        <end position="849"/>
    </location>
</feature>
<dbReference type="GO" id="GO:0005509">
    <property type="term" value="F:calcium ion binding"/>
    <property type="evidence" value="ECO:0007669"/>
    <property type="project" value="UniProtKB-UniRule"/>
</dbReference>
<dbReference type="GO" id="GO:0008013">
    <property type="term" value="F:beta-catenin binding"/>
    <property type="evidence" value="ECO:0007669"/>
    <property type="project" value="TreeGrafter"/>
</dbReference>
<evidence type="ECO:0000256" key="2">
    <source>
        <dbReference type="ARBA" id="ARBA00022536"/>
    </source>
</evidence>
<protein>
    <submittedName>
        <fullName evidence="11">Cadherin domain protein</fullName>
    </submittedName>
</protein>
<keyword evidence="5" id="KW-0677">Repeat</keyword>
<evidence type="ECO:0000259" key="10">
    <source>
        <dbReference type="PROSITE" id="PS50268"/>
    </source>
</evidence>
<dbReference type="GO" id="GO:0005912">
    <property type="term" value="C:adherens junction"/>
    <property type="evidence" value="ECO:0007669"/>
    <property type="project" value="TreeGrafter"/>
</dbReference>
<dbReference type="Proteomes" id="UP000053660">
    <property type="component" value="Unassembled WGS sequence"/>
</dbReference>
<dbReference type="GO" id="GO:0007156">
    <property type="term" value="P:homophilic cell adhesion via plasma membrane adhesion molecules"/>
    <property type="evidence" value="ECO:0007669"/>
    <property type="project" value="InterPro"/>
</dbReference>
<keyword evidence="12" id="KW-1185">Reference proteome</keyword>
<dbReference type="GO" id="GO:0016342">
    <property type="term" value="C:catenin complex"/>
    <property type="evidence" value="ECO:0007669"/>
    <property type="project" value="TreeGrafter"/>
</dbReference>
<gene>
    <name evidence="11" type="ORF">OESDEN_12754</name>
</gene>
<feature type="domain" description="Cadherin" evidence="10">
    <location>
        <begin position="351"/>
        <end position="447"/>
    </location>
</feature>
<accession>A0A0B1SQ64</accession>
<dbReference type="OrthoDB" id="5835220at2759"/>
<feature type="domain" description="Cadherin" evidence="10">
    <location>
        <begin position="549"/>
        <end position="647"/>
    </location>
</feature>
<organism evidence="11 12">
    <name type="scientific">Oesophagostomum dentatum</name>
    <name type="common">Nodular worm</name>
    <dbReference type="NCBI Taxonomy" id="61180"/>
    <lineage>
        <taxon>Eukaryota</taxon>
        <taxon>Metazoa</taxon>
        <taxon>Ecdysozoa</taxon>
        <taxon>Nematoda</taxon>
        <taxon>Chromadorea</taxon>
        <taxon>Rhabditida</taxon>
        <taxon>Rhabditina</taxon>
        <taxon>Rhabditomorpha</taxon>
        <taxon>Strongyloidea</taxon>
        <taxon>Strongylidae</taxon>
        <taxon>Oesophagostomum</taxon>
    </lineage>
</organism>
<dbReference type="InterPro" id="IPR020894">
    <property type="entry name" value="Cadherin_CS"/>
</dbReference>
<dbReference type="GO" id="GO:0007411">
    <property type="term" value="P:axon guidance"/>
    <property type="evidence" value="ECO:0007669"/>
    <property type="project" value="UniProtKB-ARBA"/>
</dbReference>
<evidence type="ECO:0000256" key="3">
    <source>
        <dbReference type="ARBA" id="ARBA00022692"/>
    </source>
</evidence>
<dbReference type="GO" id="GO:0045296">
    <property type="term" value="F:cadherin binding"/>
    <property type="evidence" value="ECO:0007669"/>
    <property type="project" value="TreeGrafter"/>
</dbReference>
<dbReference type="GO" id="GO:0034332">
    <property type="term" value="P:adherens junction organization"/>
    <property type="evidence" value="ECO:0007669"/>
    <property type="project" value="TreeGrafter"/>
</dbReference>
<dbReference type="FunFam" id="2.60.40.60:FF:000015">
    <property type="entry name" value="FAT atypical cadherin 1"/>
    <property type="match status" value="1"/>
</dbReference>
<reference evidence="11 12" key="1">
    <citation type="submission" date="2014-03" db="EMBL/GenBank/DDBJ databases">
        <title>Draft genome of the hookworm Oesophagostomum dentatum.</title>
        <authorList>
            <person name="Mitreva M."/>
        </authorList>
    </citation>
    <scope>NUCLEOTIDE SEQUENCE [LARGE SCALE GENOMIC DNA]</scope>
    <source>
        <strain evidence="11 12">OD-Hann</strain>
    </source>
</reference>
<dbReference type="EMBL" id="KN557685">
    <property type="protein sequence ID" value="KHJ87473.1"/>
    <property type="molecule type" value="Genomic_DNA"/>
</dbReference>
<sequence>MKQPCPHFDVHAASGAVILKRWLTKERAKSVACTVIARNRAGEEDTTKVSALTNKTSILTVQARDGVPPLHYSIGNGDSRMKPLRIEKLTGRVHPKIVFNYHTQQLYRVPLVVEDAIGRKAFSTLTLNVLDENDSPPVFVVQKYSTSVSASAREGEALLMVSATDDDEDDTIEYTLLSDGKAASAFKVHPRHGTLSLAGPLQSLVGSTVNVAVRATDQANPPHHGTAQVSISVLPEDAKVPKFSNSHYLFAVAEDVAVGTVIGKLQQTEQDISDLRFSVFDAPTEFPFTVDRSTGKIIVRQPLDREKKELWRFAVRAEAGGGAHTMATVTVRLSDVNDHAPMFLGAYDRLSISEDAPVGTSVAVFSATDLDKSPGGTISFSLIEQEKSENFFKIDQESGWLLVASPLDRETRPLHELIVRATDEGGLFADHKFKVEVTDVNDEPPRFDENFYIVSVDASHLTVGQIIARVEVTDNDLPPFNNTRLFISRGNDDGLFRIDDTGKISIARLSHHKENYNLTLLAFDGTHASTALMMVTLHSGASSTFECDPEKIIEIKVPEDVKKGSEIYHEESRLTMAGARYLLVSSEVLPFVVDKDTGSVTVQGTLDAETRKKYIFTRQLEVKNSGSTCNQQVTVVVEDVNDETPKFTKDEYVASIRENEPASDTERHFVTRVHAVDKDSGLYGRVQYSLVSDHGVFMIDSDTGAITVTRPLDREVTPGYVLHVLARDSDPVRPRSSKATVQITVIDQNDNPPQFEKNEYVLQVMESESIGYTLATLHAEGGDDGETVIYTLAENGTHNSFVELDKEKGVLKLTKGLDYEKEKLLSVTVVATDSGKPPLSSEAVVTIQVICR</sequence>
<dbReference type="CDD" id="cd11304">
    <property type="entry name" value="Cadherin_repeat"/>
    <property type="match status" value="8"/>
</dbReference>
<comment type="subcellular location">
    <subcellularLocation>
        <location evidence="1">Membrane</location>
        <topology evidence="1">Single-pass membrane protein</topology>
    </subcellularLocation>
</comment>
<evidence type="ECO:0000256" key="8">
    <source>
        <dbReference type="ARBA" id="ARBA00023136"/>
    </source>
</evidence>
<dbReference type="PRINTS" id="PR00205">
    <property type="entry name" value="CADHERIN"/>
</dbReference>
<feature type="domain" description="Cadherin" evidence="10">
    <location>
        <begin position="244"/>
        <end position="343"/>
    </location>
</feature>
<name>A0A0B1SQ64_OESDE</name>
<dbReference type="PROSITE" id="PS00232">
    <property type="entry name" value="CADHERIN_1"/>
    <property type="match status" value="2"/>
</dbReference>
<dbReference type="FunFam" id="2.60.40.60:FF:000020">
    <property type="entry name" value="Dachsous cadherin-related 1b"/>
    <property type="match status" value="1"/>
</dbReference>
<keyword evidence="8" id="KW-0472">Membrane</keyword>
<dbReference type="SMART" id="SM00112">
    <property type="entry name" value="CA"/>
    <property type="match status" value="8"/>
</dbReference>
<dbReference type="AlphaFoldDB" id="A0A0B1SQ64"/>
<evidence type="ECO:0000256" key="5">
    <source>
        <dbReference type="ARBA" id="ARBA00022737"/>
    </source>
</evidence>
<dbReference type="PANTHER" id="PTHR24027">
    <property type="entry name" value="CADHERIN-23"/>
    <property type="match status" value="1"/>
</dbReference>
<feature type="domain" description="Cadherin" evidence="10">
    <location>
        <begin position="56"/>
        <end position="139"/>
    </location>
</feature>
<evidence type="ECO:0000256" key="1">
    <source>
        <dbReference type="ARBA" id="ARBA00004167"/>
    </source>
</evidence>
<evidence type="ECO:0000256" key="6">
    <source>
        <dbReference type="ARBA" id="ARBA00022837"/>
    </source>
</evidence>
<dbReference type="Gene3D" id="2.60.40.60">
    <property type="entry name" value="Cadherins"/>
    <property type="match status" value="8"/>
</dbReference>
<evidence type="ECO:0000313" key="11">
    <source>
        <dbReference type="EMBL" id="KHJ87473.1"/>
    </source>
</evidence>
<evidence type="ECO:0000313" key="12">
    <source>
        <dbReference type="Proteomes" id="UP000053660"/>
    </source>
</evidence>
<keyword evidence="7" id="KW-1133">Transmembrane helix</keyword>
<dbReference type="PROSITE" id="PS50268">
    <property type="entry name" value="CADHERIN_2"/>
    <property type="match status" value="7"/>
</dbReference>
<dbReference type="PANTHER" id="PTHR24027:SF422">
    <property type="entry name" value="CADHERIN DOMAIN-CONTAINING PROTEIN"/>
    <property type="match status" value="1"/>
</dbReference>
<proteinExistence type="predicted"/>
<dbReference type="GO" id="GO:0007043">
    <property type="term" value="P:cell-cell junction assembly"/>
    <property type="evidence" value="ECO:0007669"/>
    <property type="project" value="TreeGrafter"/>
</dbReference>
<dbReference type="SUPFAM" id="SSF49313">
    <property type="entry name" value="Cadherin-like"/>
    <property type="match status" value="8"/>
</dbReference>
<dbReference type="GO" id="GO:0016339">
    <property type="term" value="P:calcium-dependent cell-cell adhesion via plasma membrane cell adhesion molecules"/>
    <property type="evidence" value="ECO:0007669"/>
    <property type="project" value="TreeGrafter"/>
</dbReference>
<keyword evidence="4" id="KW-0732">Signal</keyword>
<evidence type="ECO:0000256" key="9">
    <source>
        <dbReference type="PROSITE-ProRule" id="PRU00043"/>
    </source>
</evidence>
<keyword evidence="6 9" id="KW-0106">Calcium</keyword>
<feature type="domain" description="Cadherin" evidence="10">
    <location>
        <begin position="648"/>
        <end position="755"/>
    </location>
</feature>
<dbReference type="InterPro" id="IPR002126">
    <property type="entry name" value="Cadherin-like_dom"/>
</dbReference>
<dbReference type="InterPro" id="IPR039808">
    <property type="entry name" value="Cadherin"/>
</dbReference>
<dbReference type="InterPro" id="IPR015919">
    <property type="entry name" value="Cadherin-like_sf"/>
</dbReference>
<keyword evidence="3" id="KW-0812">Transmembrane</keyword>
<evidence type="ECO:0000256" key="7">
    <source>
        <dbReference type="ARBA" id="ARBA00022989"/>
    </source>
</evidence>